<keyword evidence="2" id="KW-1185">Reference proteome</keyword>
<evidence type="ECO:0000313" key="2">
    <source>
        <dbReference type="Proteomes" id="UP001143330"/>
    </source>
</evidence>
<evidence type="ECO:0000313" key="1">
    <source>
        <dbReference type="EMBL" id="GLK84674.1"/>
    </source>
</evidence>
<name>A0A9W6JYI7_9HYPH</name>
<gene>
    <name evidence="1" type="ORF">GCM10017653_27440</name>
</gene>
<sequence>MGDGNRWAPTIPESLSFTTDERAMVDRRRLELRRALRHTPATSEDETKATLVVSKLLLA</sequence>
<dbReference type="Proteomes" id="UP001143330">
    <property type="component" value="Unassembled WGS sequence"/>
</dbReference>
<accession>A0A9W6JYI7</accession>
<reference evidence="1" key="2">
    <citation type="submission" date="2023-01" db="EMBL/GenBank/DDBJ databases">
        <authorList>
            <person name="Sun Q."/>
            <person name="Evtushenko L."/>
        </authorList>
    </citation>
    <scope>NUCLEOTIDE SEQUENCE</scope>
    <source>
        <strain evidence="1">VKM B-2789</strain>
    </source>
</reference>
<organism evidence="1 2">
    <name type="scientific">Ancylobacter defluvii</name>
    <dbReference type="NCBI Taxonomy" id="1282440"/>
    <lineage>
        <taxon>Bacteria</taxon>
        <taxon>Pseudomonadati</taxon>
        <taxon>Pseudomonadota</taxon>
        <taxon>Alphaproteobacteria</taxon>
        <taxon>Hyphomicrobiales</taxon>
        <taxon>Xanthobacteraceae</taxon>
        <taxon>Ancylobacter</taxon>
    </lineage>
</organism>
<dbReference type="AlphaFoldDB" id="A0A9W6JYI7"/>
<proteinExistence type="predicted"/>
<protein>
    <submittedName>
        <fullName evidence="1">Uncharacterized protein</fullName>
    </submittedName>
</protein>
<comment type="caution">
    <text evidence="1">The sequence shown here is derived from an EMBL/GenBank/DDBJ whole genome shotgun (WGS) entry which is preliminary data.</text>
</comment>
<reference evidence="1" key="1">
    <citation type="journal article" date="2014" name="Int. J. Syst. Evol. Microbiol.">
        <title>Complete genome sequence of Corynebacterium casei LMG S-19264T (=DSM 44701T), isolated from a smear-ripened cheese.</title>
        <authorList>
            <consortium name="US DOE Joint Genome Institute (JGI-PGF)"/>
            <person name="Walter F."/>
            <person name="Albersmeier A."/>
            <person name="Kalinowski J."/>
            <person name="Ruckert C."/>
        </authorList>
    </citation>
    <scope>NUCLEOTIDE SEQUENCE</scope>
    <source>
        <strain evidence="1">VKM B-2789</strain>
    </source>
</reference>
<dbReference type="EMBL" id="BSFM01000014">
    <property type="protein sequence ID" value="GLK84674.1"/>
    <property type="molecule type" value="Genomic_DNA"/>
</dbReference>